<dbReference type="EMBL" id="AJIL01000028">
    <property type="protein sequence ID" value="KNF01685.1"/>
    <property type="molecule type" value="Genomic_DNA"/>
</dbReference>
<sequence length="425" mass="47190">MVEAGSIILGVVAILSALFRAFLKPKFDQAGIFRVGTNRNNEHCTTIGLEACEDIWVDQPSGLAYLACSTRTQRRYWETGMGILEAEKLPLRSLDHVTILDLKTHEHRKVELVNLPPRLVESGIYVHGFDLFVTSDDPNENSDRNQMEFPEGSASHQSGSRRATIYLINHQPPSDRKSAPLVGAQSVIEVFDTVIGDSKATYRTTIEHDLILTPNNLVGISETGFYVTNDHSSKTAWIRRLEPFIVDSEIDSIIFCSFKDELNCLPAVSGKHPHPNGIAKGPGDSIYMVTSYDPFLRVFEMQADHTLALTDELKLPRVADNIYVTPKGSVFIAGIPSLYRFKKRIMGMQEDNFDILSPSDVWRVSNETGTDAFYGGRLKVEQVFADDGNQISGGTGVAVWNSKIYLTGLASPHILVCEIDEELAQ</sequence>
<dbReference type="OrthoDB" id="5307922at2759"/>
<accession>A0A0L0VRP8</accession>
<dbReference type="InterPro" id="IPR011042">
    <property type="entry name" value="6-blade_b-propeller_TolB-like"/>
</dbReference>
<evidence type="ECO:0008006" key="5">
    <source>
        <dbReference type="Google" id="ProtNLM"/>
    </source>
</evidence>
<dbReference type="Gene3D" id="2.120.10.30">
    <property type="entry name" value="TolB, C-terminal domain"/>
    <property type="match status" value="1"/>
</dbReference>
<dbReference type="Proteomes" id="UP000054564">
    <property type="component" value="Unassembled WGS sequence"/>
</dbReference>
<evidence type="ECO:0000256" key="1">
    <source>
        <dbReference type="SAM" id="MobiDB-lite"/>
    </source>
</evidence>
<organism evidence="3 4">
    <name type="scientific">Puccinia striiformis f. sp. tritici PST-78</name>
    <dbReference type="NCBI Taxonomy" id="1165861"/>
    <lineage>
        <taxon>Eukaryota</taxon>
        <taxon>Fungi</taxon>
        <taxon>Dikarya</taxon>
        <taxon>Basidiomycota</taxon>
        <taxon>Pucciniomycotina</taxon>
        <taxon>Pucciniomycetes</taxon>
        <taxon>Pucciniales</taxon>
        <taxon>Pucciniaceae</taxon>
        <taxon>Puccinia</taxon>
    </lineage>
</organism>
<comment type="caution">
    <text evidence="3">The sequence shown here is derived from an EMBL/GenBank/DDBJ whole genome shotgun (WGS) entry which is preliminary data.</text>
</comment>
<feature type="transmembrane region" description="Helical" evidence="2">
    <location>
        <begin position="6"/>
        <end position="23"/>
    </location>
</feature>
<evidence type="ECO:0000256" key="2">
    <source>
        <dbReference type="SAM" id="Phobius"/>
    </source>
</evidence>
<protein>
    <recommendedName>
        <fullName evidence="5">SMP-30/Gluconolactonase/LRE-like region domain-containing protein</fullName>
    </recommendedName>
</protein>
<proteinExistence type="predicted"/>
<gene>
    <name evidence="3" type="ORF">PSTG_05114</name>
</gene>
<reference evidence="4" key="1">
    <citation type="submission" date="2014-03" db="EMBL/GenBank/DDBJ databases">
        <title>The Genome Sequence of Puccinia striiformis f. sp. tritici PST-78.</title>
        <authorList>
            <consortium name="The Broad Institute Genome Sequencing Platform"/>
            <person name="Cuomo C."/>
            <person name="Hulbert S."/>
            <person name="Chen X."/>
            <person name="Walker B."/>
            <person name="Young S.K."/>
            <person name="Zeng Q."/>
            <person name="Gargeya S."/>
            <person name="Fitzgerald M."/>
            <person name="Haas B."/>
            <person name="Abouelleil A."/>
            <person name="Alvarado L."/>
            <person name="Arachchi H.M."/>
            <person name="Berlin A.M."/>
            <person name="Chapman S.B."/>
            <person name="Goldberg J."/>
            <person name="Griggs A."/>
            <person name="Gujja S."/>
            <person name="Hansen M."/>
            <person name="Howarth C."/>
            <person name="Imamovic A."/>
            <person name="Larimer J."/>
            <person name="McCowan C."/>
            <person name="Montmayeur A."/>
            <person name="Murphy C."/>
            <person name="Neiman D."/>
            <person name="Pearson M."/>
            <person name="Priest M."/>
            <person name="Roberts A."/>
            <person name="Saif S."/>
            <person name="Shea T."/>
            <person name="Sisk P."/>
            <person name="Sykes S."/>
            <person name="Wortman J."/>
            <person name="Nusbaum C."/>
            <person name="Birren B."/>
        </authorList>
    </citation>
    <scope>NUCLEOTIDE SEQUENCE [LARGE SCALE GENOMIC DNA]</scope>
    <source>
        <strain evidence="4">race PST-78</strain>
    </source>
</reference>
<feature type="region of interest" description="Disordered" evidence="1">
    <location>
        <begin position="136"/>
        <end position="159"/>
    </location>
</feature>
<keyword evidence="2" id="KW-1133">Transmembrane helix</keyword>
<dbReference type="PANTHER" id="PTHR11799:SF12">
    <property type="entry name" value="PARAOXONASE-RELATED"/>
    <property type="match status" value="1"/>
</dbReference>
<evidence type="ECO:0000313" key="3">
    <source>
        <dbReference type="EMBL" id="KNF01685.1"/>
    </source>
</evidence>
<evidence type="ECO:0000313" key="4">
    <source>
        <dbReference type="Proteomes" id="UP000054564"/>
    </source>
</evidence>
<dbReference type="PANTHER" id="PTHR11799">
    <property type="entry name" value="PARAOXONASE"/>
    <property type="match status" value="1"/>
</dbReference>
<dbReference type="AlphaFoldDB" id="A0A0L0VRP8"/>
<keyword evidence="2" id="KW-0812">Transmembrane</keyword>
<keyword evidence="2" id="KW-0472">Membrane</keyword>
<keyword evidence="4" id="KW-1185">Reference proteome</keyword>
<name>A0A0L0VRP8_9BASI</name>
<dbReference type="SUPFAM" id="SSF63829">
    <property type="entry name" value="Calcium-dependent phosphotriesterase"/>
    <property type="match status" value="1"/>
</dbReference>
<dbReference type="InterPro" id="IPR051288">
    <property type="entry name" value="Serum_paraoxonase/arylesterase"/>
</dbReference>
<dbReference type="STRING" id="1165861.A0A0L0VRP8"/>